<dbReference type="GO" id="GO:0005524">
    <property type="term" value="F:ATP binding"/>
    <property type="evidence" value="ECO:0007669"/>
    <property type="project" value="UniProtKB-KW"/>
</dbReference>
<dbReference type="GO" id="GO:0006281">
    <property type="term" value="P:DNA repair"/>
    <property type="evidence" value="ECO:0007669"/>
    <property type="project" value="UniProtKB-KW"/>
</dbReference>
<proteinExistence type="inferred from homology"/>
<dbReference type="InterPro" id="IPR002121">
    <property type="entry name" value="HRDC_dom"/>
</dbReference>
<evidence type="ECO:0000256" key="11">
    <source>
        <dbReference type="ARBA" id="ARBA00023125"/>
    </source>
</evidence>
<organism evidence="20 21">
    <name type="scientific">Levilactobacillus brevis</name>
    <name type="common">Lactobacillus brevis</name>
    <dbReference type="NCBI Taxonomy" id="1580"/>
    <lineage>
        <taxon>Bacteria</taxon>
        <taxon>Bacillati</taxon>
        <taxon>Bacillota</taxon>
        <taxon>Bacilli</taxon>
        <taxon>Lactobacillales</taxon>
        <taxon>Lactobacillaceae</taxon>
        <taxon>Levilactobacillus</taxon>
    </lineage>
</organism>
<evidence type="ECO:0000256" key="2">
    <source>
        <dbReference type="ARBA" id="ARBA00001947"/>
    </source>
</evidence>
<dbReference type="GO" id="GO:0003677">
    <property type="term" value="F:DNA binding"/>
    <property type="evidence" value="ECO:0007669"/>
    <property type="project" value="UniProtKB-KW"/>
</dbReference>
<dbReference type="SUPFAM" id="SSF52540">
    <property type="entry name" value="P-loop containing nucleoside triphosphate hydrolases"/>
    <property type="match status" value="1"/>
</dbReference>
<dbReference type="SMART" id="SM00487">
    <property type="entry name" value="DEXDc"/>
    <property type="match status" value="1"/>
</dbReference>
<evidence type="ECO:0000256" key="8">
    <source>
        <dbReference type="ARBA" id="ARBA00022806"/>
    </source>
</evidence>
<dbReference type="PANTHER" id="PTHR13710">
    <property type="entry name" value="DNA HELICASE RECQ FAMILY MEMBER"/>
    <property type="match status" value="1"/>
</dbReference>
<dbReference type="Pfam" id="PF00270">
    <property type="entry name" value="DEAD"/>
    <property type="match status" value="1"/>
</dbReference>
<dbReference type="NCBIfam" id="TIGR01389">
    <property type="entry name" value="recQ"/>
    <property type="match status" value="1"/>
</dbReference>
<dbReference type="SUPFAM" id="SSF46785">
    <property type="entry name" value="Winged helix' DNA-binding domain"/>
    <property type="match status" value="1"/>
</dbReference>
<dbReference type="Gene3D" id="1.10.150.80">
    <property type="entry name" value="HRDC domain"/>
    <property type="match status" value="1"/>
</dbReference>
<keyword evidence="4" id="KW-0479">Metal-binding</keyword>
<accession>A0A2A3U078</accession>
<dbReference type="GO" id="GO:0043138">
    <property type="term" value="F:3'-5' DNA helicase activity"/>
    <property type="evidence" value="ECO:0007669"/>
    <property type="project" value="UniProtKB-EC"/>
</dbReference>
<evidence type="ECO:0000256" key="10">
    <source>
        <dbReference type="ARBA" id="ARBA00022840"/>
    </source>
</evidence>
<keyword evidence="9" id="KW-0862">Zinc</keyword>
<feature type="domain" description="Helicase C-terminal" evidence="19">
    <location>
        <begin position="216"/>
        <end position="367"/>
    </location>
</feature>
<dbReference type="GO" id="GO:0005737">
    <property type="term" value="C:cytoplasm"/>
    <property type="evidence" value="ECO:0007669"/>
    <property type="project" value="TreeGrafter"/>
</dbReference>
<gene>
    <name evidence="20" type="primary">recQ</name>
    <name evidence="20" type="ORF">CNR29_10190</name>
</gene>
<keyword evidence="13" id="KW-0234">DNA repair</keyword>
<dbReference type="InterPro" id="IPR036388">
    <property type="entry name" value="WH-like_DNA-bd_sf"/>
</dbReference>
<dbReference type="InterPro" id="IPR027417">
    <property type="entry name" value="P-loop_NTPase"/>
</dbReference>
<evidence type="ECO:0000256" key="13">
    <source>
        <dbReference type="ARBA" id="ARBA00023204"/>
    </source>
</evidence>
<dbReference type="InterPro" id="IPR014001">
    <property type="entry name" value="Helicase_ATP-bd"/>
</dbReference>
<dbReference type="InterPro" id="IPR001650">
    <property type="entry name" value="Helicase_C-like"/>
</dbReference>
<dbReference type="InterPro" id="IPR004589">
    <property type="entry name" value="DNA_helicase_ATP-dep_RecQ"/>
</dbReference>
<comment type="cofactor">
    <cofactor evidence="2">
        <name>Zn(2+)</name>
        <dbReference type="ChEBI" id="CHEBI:29105"/>
    </cofactor>
</comment>
<evidence type="ECO:0000256" key="5">
    <source>
        <dbReference type="ARBA" id="ARBA00022741"/>
    </source>
</evidence>
<evidence type="ECO:0000256" key="16">
    <source>
        <dbReference type="NCBIfam" id="TIGR01389"/>
    </source>
</evidence>
<dbReference type="Pfam" id="PF16124">
    <property type="entry name" value="RecQ_Zn_bind"/>
    <property type="match status" value="1"/>
</dbReference>
<dbReference type="Pfam" id="PF00271">
    <property type="entry name" value="Helicase_C"/>
    <property type="match status" value="1"/>
</dbReference>
<dbReference type="Pfam" id="PF00570">
    <property type="entry name" value="HRDC"/>
    <property type="match status" value="1"/>
</dbReference>
<evidence type="ECO:0000256" key="1">
    <source>
        <dbReference type="ARBA" id="ARBA00001946"/>
    </source>
</evidence>
<keyword evidence="7" id="KW-0378">Hydrolase</keyword>
<name>A0A2A3U078_LEVBR</name>
<sequence length="591" mass="65853">MDLAAAQQVLKTVFGYDEFRPGQKAVIEHVLAGDSSLAIMPTGGGKSLCYQIPAMLFSGITVVVSPLISLMKDQVDALNDSGIPATFINSSVDWPEIQQRLAALHNGDYKLVYIAPERLDSEAFVQALARLPIDLLAVDEAHCISQWGHDFRPSYLTLSHAIEQLPSQPQVLALTATATTQVARDICQQLRIDPQNEVNTGFARDNLNLTVVKDQDTDRYILDYLQVNQGEAGIIYASTRKEVERLTKLLTKQHVTAAAYHAGLSDEQRQQNQEDFLYDRIQVMVATNAFGMGIDKSNVRFVIHAQVPGTLEAYYQEAGRAGRDGLPSEAILVYHAQDLQIQRFFIDQSEMDEEHRQRAYQKLQVMNHYANTEGCLQQFILQYFGEISPACGRCSNCLDERESQDVTTAAQQVLSCVVRLRSRFGKGVVAQVLTGARNQRIRENNLTMLPTYGLMANQKQKAVGELIDFLTAAGYLQSVGGQYPTLQVTANGVAVLKGQKQVHRKMAQRVKRLVPENTALFGKLRDLRRELAEEQHVPPFVIFSDKALHAMCEALPTDDDSFLAVKGVGQSKLDRYGEAFMAVIRENQDMD</sequence>
<evidence type="ECO:0000256" key="7">
    <source>
        <dbReference type="ARBA" id="ARBA00022801"/>
    </source>
</evidence>
<evidence type="ECO:0000259" key="17">
    <source>
        <dbReference type="PROSITE" id="PS50967"/>
    </source>
</evidence>
<dbReference type="FunFam" id="3.40.50.300:FF:000296">
    <property type="entry name" value="ATP-dependent DNA helicase RecQ"/>
    <property type="match status" value="1"/>
</dbReference>
<comment type="cofactor">
    <cofactor evidence="1">
        <name>Mg(2+)</name>
        <dbReference type="ChEBI" id="CHEBI:18420"/>
    </cofactor>
</comment>
<dbReference type="PROSITE" id="PS51192">
    <property type="entry name" value="HELICASE_ATP_BIND_1"/>
    <property type="match status" value="1"/>
</dbReference>
<dbReference type="InterPro" id="IPR011545">
    <property type="entry name" value="DEAD/DEAH_box_helicase_dom"/>
</dbReference>
<dbReference type="SUPFAM" id="SSF47819">
    <property type="entry name" value="HRDC-like"/>
    <property type="match status" value="1"/>
</dbReference>
<dbReference type="CDD" id="cd17920">
    <property type="entry name" value="DEXHc_RecQ"/>
    <property type="match status" value="1"/>
</dbReference>
<dbReference type="CDD" id="cd18794">
    <property type="entry name" value="SF2_C_RecQ"/>
    <property type="match status" value="1"/>
</dbReference>
<dbReference type="GO" id="GO:0006310">
    <property type="term" value="P:DNA recombination"/>
    <property type="evidence" value="ECO:0007669"/>
    <property type="project" value="UniProtKB-UniRule"/>
</dbReference>
<evidence type="ECO:0000259" key="18">
    <source>
        <dbReference type="PROSITE" id="PS51192"/>
    </source>
</evidence>
<feature type="domain" description="HRDC" evidence="17">
    <location>
        <begin position="514"/>
        <end position="591"/>
    </location>
</feature>
<evidence type="ECO:0000256" key="6">
    <source>
        <dbReference type="ARBA" id="ARBA00022763"/>
    </source>
</evidence>
<dbReference type="Gene3D" id="3.40.50.300">
    <property type="entry name" value="P-loop containing nucleotide triphosphate hydrolases"/>
    <property type="match status" value="2"/>
</dbReference>
<dbReference type="EC" id="5.6.2.4" evidence="16"/>
<dbReference type="InterPro" id="IPR018982">
    <property type="entry name" value="RQC_domain"/>
</dbReference>
<dbReference type="GO" id="GO:0006260">
    <property type="term" value="P:DNA replication"/>
    <property type="evidence" value="ECO:0007669"/>
    <property type="project" value="InterPro"/>
</dbReference>
<evidence type="ECO:0000256" key="15">
    <source>
        <dbReference type="ARBA" id="ARBA00034617"/>
    </source>
</evidence>
<dbReference type="PROSITE" id="PS51194">
    <property type="entry name" value="HELICASE_CTER"/>
    <property type="match status" value="1"/>
</dbReference>
<evidence type="ECO:0000259" key="19">
    <source>
        <dbReference type="PROSITE" id="PS51194"/>
    </source>
</evidence>
<dbReference type="EMBL" id="NVYO01000001">
    <property type="protein sequence ID" value="PBQ24359.1"/>
    <property type="molecule type" value="Genomic_DNA"/>
</dbReference>
<dbReference type="GO" id="GO:0046872">
    <property type="term" value="F:metal ion binding"/>
    <property type="evidence" value="ECO:0007669"/>
    <property type="project" value="UniProtKB-KW"/>
</dbReference>
<keyword evidence="11" id="KW-0238">DNA-binding</keyword>
<evidence type="ECO:0000256" key="12">
    <source>
        <dbReference type="ARBA" id="ARBA00023172"/>
    </source>
</evidence>
<dbReference type="InterPro" id="IPR010997">
    <property type="entry name" value="HRDC-like_sf"/>
</dbReference>
<dbReference type="GO" id="GO:0009378">
    <property type="term" value="F:four-way junction helicase activity"/>
    <property type="evidence" value="ECO:0007669"/>
    <property type="project" value="TreeGrafter"/>
</dbReference>
<evidence type="ECO:0000313" key="21">
    <source>
        <dbReference type="Proteomes" id="UP000217918"/>
    </source>
</evidence>
<dbReference type="AlphaFoldDB" id="A0A2A3U078"/>
<reference evidence="20 21" key="1">
    <citation type="submission" date="2017-09" db="EMBL/GenBank/DDBJ databases">
        <title>Genome sequence of Lactobacillus brevis D7.</title>
        <authorList>
            <person name="Kwon M.-S."/>
            <person name="Lim S.K."/>
            <person name="Choi H.-J."/>
        </authorList>
    </citation>
    <scope>NUCLEOTIDE SEQUENCE [LARGE SCALE GENOMIC DNA]</scope>
    <source>
        <strain evidence="20 21">D7</strain>
    </source>
</reference>
<keyword evidence="14" id="KW-0413">Isomerase</keyword>
<evidence type="ECO:0000256" key="4">
    <source>
        <dbReference type="ARBA" id="ARBA00022723"/>
    </source>
</evidence>
<comment type="similarity">
    <text evidence="3">Belongs to the helicase family. RecQ subfamily.</text>
</comment>
<keyword evidence="5" id="KW-0547">Nucleotide-binding</keyword>
<dbReference type="SMART" id="SM00490">
    <property type="entry name" value="HELICc"/>
    <property type="match status" value="1"/>
</dbReference>
<dbReference type="InterPro" id="IPR006293">
    <property type="entry name" value="DNA_helicase_ATP-dep_RecQ_bac"/>
</dbReference>
<comment type="catalytic activity">
    <reaction evidence="15">
        <text>Couples ATP hydrolysis with the unwinding of duplex DNA by translocating in the 3'-5' direction.</text>
        <dbReference type="EC" id="5.6.2.4"/>
    </reaction>
</comment>
<evidence type="ECO:0000256" key="14">
    <source>
        <dbReference type="ARBA" id="ARBA00023235"/>
    </source>
</evidence>
<dbReference type="GO" id="GO:0009432">
    <property type="term" value="P:SOS response"/>
    <property type="evidence" value="ECO:0007669"/>
    <property type="project" value="UniProtKB-UniRule"/>
</dbReference>
<dbReference type="InterPro" id="IPR044876">
    <property type="entry name" value="HRDC_dom_sf"/>
</dbReference>
<comment type="caution">
    <text evidence="20">The sequence shown here is derived from an EMBL/GenBank/DDBJ whole genome shotgun (WGS) entry which is preliminary data.</text>
</comment>
<dbReference type="PROSITE" id="PS50967">
    <property type="entry name" value="HRDC"/>
    <property type="match status" value="1"/>
</dbReference>
<dbReference type="Pfam" id="PF09382">
    <property type="entry name" value="RQC"/>
    <property type="match status" value="1"/>
</dbReference>
<dbReference type="SMART" id="SM00956">
    <property type="entry name" value="RQC"/>
    <property type="match status" value="1"/>
</dbReference>
<feature type="domain" description="Helicase ATP-binding" evidence="18">
    <location>
        <begin position="27"/>
        <end position="196"/>
    </location>
</feature>
<dbReference type="SMART" id="SM00341">
    <property type="entry name" value="HRDC"/>
    <property type="match status" value="1"/>
</dbReference>
<keyword evidence="12" id="KW-0233">DNA recombination</keyword>
<dbReference type="Proteomes" id="UP000217918">
    <property type="component" value="Unassembled WGS sequence"/>
</dbReference>
<keyword evidence="6" id="KW-0227">DNA damage</keyword>
<dbReference type="FunFam" id="1.10.150.80:FF:000002">
    <property type="entry name" value="ATP-dependent DNA helicase RecQ"/>
    <property type="match status" value="1"/>
</dbReference>
<dbReference type="RefSeq" id="WP_096110258.1">
    <property type="nucleotide sequence ID" value="NZ_NVYO01000001.1"/>
</dbReference>
<evidence type="ECO:0000256" key="9">
    <source>
        <dbReference type="ARBA" id="ARBA00022833"/>
    </source>
</evidence>
<keyword evidence="10" id="KW-0067">ATP-binding</keyword>
<dbReference type="GO" id="GO:0043590">
    <property type="term" value="C:bacterial nucleoid"/>
    <property type="evidence" value="ECO:0007669"/>
    <property type="project" value="TreeGrafter"/>
</dbReference>
<dbReference type="Gene3D" id="1.10.10.10">
    <property type="entry name" value="Winged helix-like DNA-binding domain superfamily/Winged helix DNA-binding domain"/>
    <property type="match status" value="1"/>
</dbReference>
<keyword evidence="8 20" id="KW-0347">Helicase</keyword>
<dbReference type="InterPro" id="IPR036390">
    <property type="entry name" value="WH_DNA-bd_sf"/>
</dbReference>
<dbReference type="PANTHER" id="PTHR13710:SF105">
    <property type="entry name" value="ATP-DEPENDENT DNA HELICASE Q1"/>
    <property type="match status" value="1"/>
</dbReference>
<dbReference type="GO" id="GO:0016787">
    <property type="term" value="F:hydrolase activity"/>
    <property type="evidence" value="ECO:0007669"/>
    <property type="project" value="UniProtKB-KW"/>
</dbReference>
<protein>
    <recommendedName>
        <fullName evidence="16">DNA helicase RecQ</fullName>
        <ecNumber evidence="16">5.6.2.4</ecNumber>
    </recommendedName>
</protein>
<dbReference type="GO" id="GO:0030894">
    <property type="term" value="C:replisome"/>
    <property type="evidence" value="ECO:0007669"/>
    <property type="project" value="TreeGrafter"/>
</dbReference>
<evidence type="ECO:0000256" key="3">
    <source>
        <dbReference type="ARBA" id="ARBA00005446"/>
    </source>
</evidence>
<evidence type="ECO:0000313" key="20">
    <source>
        <dbReference type="EMBL" id="PBQ24359.1"/>
    </source>
</evidence>
<dbReference type="NCBIfam" id="TIGR00614">
    <property type="entry name" value="recQ_fam"/>
    <property type="match status" value="1"/>
</dbReference>
<dbReference type="InterPro" id="IPR032284">
    <property type="entry name" value="RecQ_Zn-bd"/>
</dbReference>